<dbReference type="AlphaFoldDB" id="A0A4V6PKB1"/>
<evidence type="ECO:0000313" key="3">
    <source>
        <dbReference type="EMBL" id="TDH60285.1"/>
    </source>
</evidence>
<dbReference type="Proteomes" id="UP000295096">
    <property type="component" value="Unassembled WGS sequence"/>
</dbReference>
<evidence type="ECO:0000313" key="4">
    <source>
        <dbReference type="Proteomes" id="UP000295096"/>
    </source>
</evidence>
<protein>
    <submittedName>
        <fullName evidence="3">HNH endonuclease</fullName>
    </submittedName>
</protein>
<sequence length="603" mass="66347">MSDTPGQSGAFLYFWARYLADTRDGPAFRLNQNSPAMAGLRPGDTIWAFAPVSKGRYVIVARLAASATGENPPGSTEREADGRWFAEAAPAQALYFRLEGQPDLPDLIRGLGIRAEAQVLGQAFQGGAAVRRLTSEASAALDEASRSFILDRRLTPVEAVPKVRISRLESREAVLRAIEEHDRLGQAEFLARYGYGEPDRYWIEHGGTLYPSKALLGVAWRYDGPGRRPLLPIQFSGGKDTVQPKAEQLGFRVVVREIGDQPLANAPTGRDGHQAEQQSNRPSFWWVNNKQTHRHEIRGGYLWLPKANKNGARNQTYDNMRRVRAGDVVFAYSDQRISHVGVVTRPAAPAVKPPEFGGTGEHWSREGWLVPVSWRAAPSPIHPRDLIEDLRPHLPDRHSPLRPETGGGNQNVYLAAISPALAGVLLPQLGLSREELRASTSESNGDSRALDRGDDALEALVKVDPGLSATEREAVVAARRGQGRFRAAVLVVEPCCRLTGVADQRLLRASHIRPWRACETHAQRLDGENGLMLTPTADHLFDQGYISFADDGTLLVSPQIDPADLERLGIPAKVPRNVGTFIEGQQAYLAYHRSNIFLSEGQR</sequence>
<reference evidence="3 4" key="1">
    <citation type="journal article" date="2016" name="J. Microbiol.">
        <title>Dankookia rubra gen. nov., sp. nov., an alphaproteobacterium isolated from sediment of a shallow stream.</title>
        <authorList>
            <person name="Kim W.H."/>
            <person name="Kim D.H."/>
            <person name="Kang K."/>
            <person name="Ahn T.Y."/>
        </authorList>
    </citation>
    <scope>NUCLEOTIDE SEQUENCE [LARGE SCALE GENOMIC DNA]</scope>
    <source>
        <strain evidence="3 4">JCM30602</strain>
    </source>
</reference>
<feature type="domain" description="HNH nuclease" evidence="1">
    <location>
        <begin position="496"/>
        <end position="548"/>
    </location>
</feature>
<dbReference type="Pfam" id="PF13391">
    <property type="entry name" value="HNH_2"/>
    <property type="match status" value="1"/>
</dbReference>
<dbReference type="InterPro" id="IPR003615">
    <property type="entry name" value="HNH_nuc"/>
</dbReference>
<dbReference type="Pfam" id="PF26345">
    <property type="entry name" value="ScoMcrA_N"/>
    <property type="match status" value="1"/>
</dbReference>
<dbReference type="GO" id="GO:0004519">
    <property type="term" value="F:endonuclease activity"/>
    <property type="evidence" value="ECO:0007669"/>
    <property type="project" value="UniProtKB-KW"/>
</dbReference>
<name>A0A4V6PKB1_9PROT</name>
<dbReference type="InterPro" id="IPR058807">
    <property type="entry name" value="ScoMcrA_N"/>
</dbReference>
<organism evidence="3 4">
    <name type="scientific">Dankookia rubra</name>
    <dbReference type="NCBI Taxonomy" id="1442381"/>
    <lineage>
        <taxon>Bacteria</taxon>
        <taxon>Pseudomonadati</taxon>
        <taxon>Pseudomonadota</taxon>
        <taxon>Alphaproteobacteria</taxon>
        <taxon>Acetobacterales</taxon>
        <taxon>Roseomonadaceae</taxon>
        <taxon>Dankookia</taxon>
    </lineage>
</organism>
<keyword evidence="3" id="KW-0540">Nuclease</keyword>
<dbReference type="OrthoDB" id="9811869at2"/>
<keyword evidence="4" id="KW-1185">Reference proteome</keyword>
<feature type="domain" description="ScoMcrA-like N-terminal head" evidence="2">
    <location>
        <begin position="171"/>
        <end position="253"/>
    </location>
</feature>
<gene>
    <name evidence="3" type="ORF">E2C06_23020</name>
</gene>
<evidence type="ECO:0000259" key="1">
    <source>
        <dbReference type="Pfam" id="PF13391"/>
    </source>
</evidence>
<accession>A0A4V6PKB1</accession>
<comment type="caution">
    <text evidence="3">The sequence shown here is derived from an EMBL/GenBank/DDBJ whole genome shotgun (WGS) entry which is preliminary data.</text>
</comment>
<dbReference type="RefSeq" id="WP_133290941.1">
    <property type="nucleotide sequence ID" value="NZ_SMSJ01000041.1"/>
</dbReference>
<proteinExistence type="predicted"/>
<evidence type="ECO:0000259" key="2">
    <source>
        <dbReference type="Pfam" id="PF26345"/>
    </source>
</evidence>
<keyword evidence="3" id="KW-0378">Hydrolase</keyword>
<keyword evidence="3" id="KW-0255">Endonuclease</keyword>
<dbReference type="EMBL" id="SMSJ01000041">
    <property type="protein sequence ID" value="TDH60285.1"/>
    <property type="molecule type" value="Genomic_DNA"/>
</dbReference>